<dbReference type="Gene3D" id="1.10.1220.10">
    <property type="entry name" value="Met repressor-like"/>
    <property type="match status" value="1"/>
</dbReference>
<dbReference type="STRING" id="1505907.TEU_10885"/>
<dbReference type="EMBL" id="CP008887">
    <property type="protein sequence ID" value="AIU70796.1"/>
    <property type="molecule type" value="Genomic_DNA"/>
</dbReference>
<dbReference type="RefSeq" id="WP_050003756.1">
    <property type="nucleotide sequence ID" value="NZ_CP008887.1"/>
</dbReference>
<dbReference type="OrthoDB" id="26043at2157"/>
<dbReference type="Pfam" id="PF01402">
    <property type="entry name" value="RHH_1"/>
    <property type="match status" value="1"/>
</dbReference>
<evidence type="ECO:0000313" key="3">
    <source>
        <dbReference type="Proteomes" id="UP000029980"/>
    </source>
</evidence>
<protein>
    <submittedName>
        <fullName evidence="2">CopG family transcriptional regulator</fullName>
    </submittedName>
</protein>
<dbReference type="InterPro" id="IPR002145">
    <property type="entry name" value="CopG"/>
</dbReference>
<feature type="domain" description="Ribbon-helix-helix protein CopG" evidence="1">
    <location>
        <begin position="5"/>
        <end position="43"/>
    </location>
</feature>
<name>A0A097QWH0_9EURY</name>
<dbReference type="GeneID" id="25153934"/>
<evidence type="ECO:0000313" key="2">
    <source>
        <dbReference type="EMBL" id="AIU70796.1"/>
    </source>
</evidence>
<sequence>MGKVKTSVYVDEELWKEFKELALREGSEVSRLLEEALMNYLINEVLKDVDDSEVPLWFEPLDVGGESSQKLLREMRDDREKRLLGQ</sequence>
<dbReference type="AlphaFoldDB" id="A0A097QWH0"/>
<organism evidence="2 3">
    <name type="scientific">Thermococcus eurythermalis</name>
    <dbReference type="NCBI Taxonomy" id="1505907"/>
    <lineage>
        <taxon>Archaea</taxon>
        <taxon>Methanobacteriati</taxon>
        <taxon>Methanobacteriota</taxon>
        <taxon>Thermococci</taxon>
        <taxon>Thermococcales</taxon>
        <taxon>Thermococcaceae</taxon>
        <taxon>Thermococcus</taxon>
    </lineage>
</organism>
<dbReference type="Proteomes" id="UP000029980">
    <property type="component" value="Chromosome"/>
</dbReference>
<dbReference type="GO" id="GO:0006355">
    <property type="term" value="P:regulation of DNA-templated transcription"/>
    <property type="evidence" value="ECO:0007669"/>
    <property type="project" value="InterPro"/>
</dbReference>
<keyword evidence="3" id="KW-1185">Reference proteome</keyword>
<dbReference type="KEGG" id="teu:TEU_10885"/>
<gene>
    <name evidence="2" type="ORF">TEU_10885</name>
</gene>
<reference evidence="2 3" key="1">
    <citation type="journal article" date="2015" name="Int. J. Syst. Evol. Microbiol.">
        <title>Thermococcus eurythermalis sp. nov., a conditional piezophilic hyperthermophilic archaeon with a wide temperature range isolated from an oil-immersed chimney in the Guaymas Basin.</title>
        <authorList>
            <person name="Zhao W."/>
            <person name="Zeng X."/>
            <person name="Xiao X."/>
        </authorList>
    </citation>
    <scope>NUCLEOTIDE SEQUENCE [LARGE SCALE GENOMIC DNA]</scope>
    <source>
        <strain evidence="2 3">A501</strain>
    </source>
</reference>
<dbReference type="HOGENOM" id="CLU_187350_0_0_2"/>
<proteinExistence type="predicted"/>
<dbReference type="InterPro" id="IPR013321">
    <property type="entry name" value="Arc_rbn_hlx_hlx"/>
</dbReference>
<evidence type="ECO:0000259" key="1">
    <source>
        <dbReference type="Pfam" id="PF01402"/>
    </source>
</evidence>
<accession>A0A097QWH0</accession>